<evidence type="ECO:0000313" key="2">
    <source>
        <dbReference type="Proteomes" id="UP000478052"/>
    </source>
</evidence>
<evidence type="ECO:0000313" key="1">
    <source>
        <dbReference type="EMBL" id="KAF0773106.1"/>
    </source>
</evidence>
<sequence>MSAKFSYNHTEVLNSNQVILSGKLQVENVNKQFLMSQLPIYLYVSKIGKKQKISDGKTGIFTQNQFSTKSIFLYGSNSKSQRKSAQCVKKLCEIYPYDLNVNLASEVVQLQRHIKSIEATDNNPKTNQKLMLWIRLESALRQLWSISQERYTKNFSIKISNHSNSDTCRLQTCCKIYNHIDLYCIKYIKSVLLHFATFRNIHIQLNSIYKTT</sequence>
<keyword evidence="2" id="KW-1185">Reference proteome</keyword>
<comment type="caution">
    <text evidence="1">The sequence shown here is derived from an EMBL/GenBank/DDBJ whole genome shotgun (WGS) entry which is preliminary data.</text>
</comment>
<gene>
    <name evidence="1" type="ORF">FWK35_00001573</name>
</gene>
<reference evidence="1 2" key="1">
    <citation type="submission" date="2019-08" db="EMBL/GenBank/DDBJ databases">
        <title>Whole genome of Aphis craccivora.</title>
        <authorList>
            <person name="Voronova N.V."/>
            <person name="Shulinski R.S."/>
            <person name="Bandarenka Y.V."/>
            <person name="Zhorov D.G."/>
            <person name="Warner D."/>
        </authorList>
    </citation>
    <scope>NUCLEOTIDE SEQUENCE [LARGE SCALE GENOMIC DNA]</scope>
    <source>
        <strain evidence="1">180601</strain>
        <tissue evidence="1">Whole Body</tissue>
    </source>
</reference>
<dbReference type="AlphaFoldDB" id="A0A6G0ZPA8"/>
<protein>
    <submittedName>
        <fullName evidence="1">Zinc finger MYM-type protein 1-like</fullName>
    </submittedName>
</protein>
<dbReference type="EMBL" id="VUJU01000096">
    <property type="protein sequence ID" value="KAF0773106.1"/>
    <property type="molecule type" value="Genomic_DNA"/>
</dbReference>
<proteinExistence type="predicted"/>
<dbReference type="Proteomes" id="UP000478052">
    <property type="component" value="Unassembled WGS sequence"/>
</dbReference>
<organism evidence="1 2">
    <name type="scientific">Aphis craccivora</name>
    <name type="common">Cowpea aphid</name>
    <dbReference type="NCBI Taxonomy" id="307492"/>
    <lineage>
        <taxon>Eukaryota</taxon>
        <taxon>Metazoa</taxon>
        <taxon>Ecdysozoa</taxon>
        <taxon>Arthropoda</taxon>
        <taxon>Hexapoda</taxon>
        <taxon>Insecta</taxon>
        <taxon>Pterygota</taxon>
        <taxon>Neoptera</taxon>
        <taxon>Paraneoptera</taxon>
        <taxon>Hemiptera</taxon>
        <taxon>Sternorrhyncha</taxon>
        <taxon>Aphidomorpha</taxon>
        <taxon>Aphidoidea</taxon>
        <taxon>Aphididae</taxon>
        <taxon>Aphidini</taxon>
        <taxon>Aphis</taxon>
        <taxon>Aphis</taxon>
    </lineage>
</organism>
<name>A0A6G0ZPA8_APHCR</name>
<accession>A0A6G0ZPA8</accession>